<dbReference type="AlphaFoldDB" id="A0A1C7M8E2"/>
<organism evidence="3 4">
    <name type="scientific">Grifola frondosa</name>
    <name type="common">Maitake</name>
    <name type="synonym">Polyporus frondosus</name>
    <dbReference type="NCBI Taxonomy" id="5627"/>
    <lineage>
        <taxon>Eukaryota</taxon>
        <taxon>Fungi</taxon>
        <taxon>Dikarya</taxon>
        <taxon>Basidiomycota</taxon>
        <taxon>Agaricomycotina</taxon>
        <taxon>Agaricomycetes</taxon>
        <taxon>Polyporales</taxon>
        <taxon>Grifolaceae</taxon>
        <taxon>Grifola</taxon>
    </lineage>
</organism>
<evidence type="ECO:0000256" key="1">
    <source>
        <dbReference type="SAM" id="MobiDB-lite"/>
    </source>
</evidence>
<keyword evidence="2" id="KW-1133">Transmembrane helix</keyword>
<sequence length="180" mass="19971">MNTSSPSTAKSESTSSTSPPTSRKPTSCSVLIWIYRISNILPYCVWAVFSSLRAFAISGRNWQLASSVLLLLFVPIGVNIYFITLDRPLNLPAPIYCTDSSSVTVSTNFMYVFYQLISARDLYAIYRLVVISCSCSIVADALVLATTWFKTYEIIRAAAEARTRAYLGILLLRDGTVYFG</sequence>
<dbReference type="OMA" id="VIMASRI"/>
<reference evidence="3 4" key="1">
    <citation type="submission" date="2016-03" db="EMBL/GenBank/DDBJ databases">
        <title>Whole genome sequencing of Grifola frondosa 9006-11.</title>
        <authorList>
            <person name="Min B."/>
            <person name="Park H."/>
            <person name="Kim J.-G."/>
            <person name="Cho H."/>
            <person name="Oh Y.-L."/>
            <person name="Kong W.-S."/>
            <person name="Choi I.-G."/>
        </authorList>
    </citation>
    <scope>NUCLEOTIDE SEQUENCE [LARGE SCALE GENOMIC DNA]</scope>
    <source>
        <strain evidence="3 4">9006-11</strain>
    </source>
</reference>
<name>A0A1C7M8E2_GRIFR</name>
<keyword evidence="2" id="KW-0472">Membrane</keyword>
<proteinExistence type="predicted"/>
<evidence type="ECO:0000256" key="2">
    <source>
        <dbReference type="SAM" id="Phobius"/>
    </source>
</evidence>
<gene>
    <name evidence="3" type="ORF">A0H81_07306</name>
</gene>
<evidence type="ECO:0000313" key="4">
    <source>
        <dbReference type="Proteomes" id="UP000092993"/>
    </source>
</evidence>
<comment type="caution">
    <text evidence="3">The sequence shown here is derived from an EMBL/GenBank/DDBJ whole genome shotgun (WGS) entry which is preliminary data.</text>
</comment>
<feature type="transmembrane region" description="Helical" evidence="2">
    <location>
        <begin position="30"/>
        <end position="52"/>
    </location>
</feature>
<accession>A0A1C7M8E2</accession>
<feature type="transmembrane region" description="Helical" evidence="2">
    <location>
        <begin position="64"/>
        <end position="84"/>
    </location>
</feature>
<protein>
    <submittedName>
        <fullName evidence="3">Uncharacterized protein</fullName>
    </submittedName>
</protein>
<evidence type="ECO:0000313" key="3">
    <source>
        <dbReference type="EMBL" id="OBZ73161.1"/>
    </source>
</evidence>
<feature type="region of interest" description="Disordered" evidence="1">
    <location>
        <begin position="1"/>
        <end position="25"/>
    </location>
</feature>
<dbReference type="EMBL" id="LUGG01000007">
    <property type="protein sequence ID" value="OBZ73161.1"/>
    <property type="molecule type" value="Genomic_DNA"/>
</dbReference>
<dbReference type="OrthoDB" id="2753849at2759"/>
<keyword evidence="4" id="KW-1185">Reference proteome</keyword>
<keyword evidence="2" id="KW-0812">Transmembrane</keyword>
<dbReference type="Proteomes" id="UP000092993">
    <property type="component" value="Unassembled WGS sequence"/>
</dbReference>
<feature type="transmembrane region" description="Helical" evidence="2">
    <location>
        <begin position="124"/>
        <end position="149"/>
    </location>
</feature>